<dbReference type="Gene3D" id="3.40.50.1240">
    <property type="entry name" value="Phosphoglycerate mutase-like"/>
    <property type="match status" value="1"/>
</dbReference>
<feature type="active site" description="Proton donor/acceptor" evidence="1">
    <location>
        <position position="85"/>
    </location>
</feature>
<evidence type="ECO:0000256" key="1">
    <source>
        <dbReference type="PIRSR" id="PIRSR613078-1"/>
    </source>
</evidence>
<dbReference type="GO" id="GO:0016791">
    <property type="term" value="F:phosphatase activity"/>
    <property type="evidence" value="ECO:0007669"/>
    <property type="project" value="TreeGrafter"/>
</dbReference>
<dbReference type="SUPFAM" id="SSF53254">
    <property type="entry name" value="Phosphoglycerate mutase-like"/>
    <property type="match status" value="1"/>
</dbReference>
<dbReference type="CDD" id="cd07067">
    <property type="entry name" value="HP_PGM_like"/>
    <property type="match status" value="1"/>
</dbReference>
<evidence type="ECO:0008006" key="5">
    <source>
        <dbReference type="Google" id="ProtNLM"/>
    </source>
</evidence>
<feature type="binding site" evidence="2">
    <location>
        <position position="61"/>
    </location>
    <ligand>
        <name>substrate</name>
    </ligand>
</feature>
<dbReference type="PANTHER" id="PTHR48100:SF1">
    <property type="entry name" value="HISTIDINE PHOSPHATASE FAMILY PROTEIN-RELATED"/>
    <property type="match status" value="1"/>
</dbReference>
<evidence type="ECO:0000256" key="2">
    <source>
        <dbReference type="PIRSR" id="PIRSR613078-2"/>
    </source>
</evidence>
<dbReference type="SMART" id="SM00855">
    <property type="entry name" value="PGAM"/>
    <property type="match status" value="1"/>
</dbReference>
<feature type="active site" description="Tele-phosphohistidine intermediate" evidence="1">
    <location>
        <position position="11"/>
    </location>
</feature>
<reference evidence="4" key="1">
    <citation type="submission" date="2017-09" db="EMBL/GenBank/DDBJ databases">
        <title>Depth-based differentiation of microbial function through sediment-hosted aquifers and enrichment of novel symbionts in the deep terrestrial subsurface.</title>
        <authorList>
            <person name="Probst A.J."/>
            <person name="Ladd B."/>
            <person name="Jarett J.K."/>
            <person name="Geller-Mcgrath D.E."/>
            <person name="Sieber C.M.K."/>
            <person name="Emerson J.B."/>
            <person name="Anantharaman K."/>
            <person name="Thomas B.C."/>
            <person name="Malmstrom R."/>
            <person name="Stieglmeier M."/>
            <person name="Klingl A."/>
            <person name="Woyke T."/>
            <person name="Ryan C.M."/>
            <person name="Banfield J.F."/>
        </authorList>
    </citation>
    <scope>NUCLEOTIDE SEQUENCE [LARGE SCALE GENOMIC DNA]</scope>
</reference>
<protein>
    <recommendedName>
        <fullName evidence="5">Histidine phosphatase family protein</fullName>
    </recommendedName>
</protein>
<dbReference type="PANTHER" id="PTHR48100">
    <property type="entry name" value="BROAD-SPECIFICITY PHOSPHATASE YOR283W-RELATED"/>
    <property type="match status" value="1"/>
</dbReference>
<evidence type="ECO:0000313" key="4">
    <source>
        <dbReference type="Proteomes" id="UP000231300"/>
    </source>
</evidence>
<comment type="caution">
    <text evidence="3">The sequence shown here is derived from an EMBL/GenBank/DDBJ whole genome shotgun (WGS) entry which is preliminary data.</text>
</comment>
<sequence>MRTKLIYFVRHGETENNAKNIRQGPEGPLTEKGRAQALATALRFPKNKGRPQIIISSPYERTKETAEIIAKELKMSVEYSNLLKERRNPSEIIGHSGQEKQVKKIIDRIDKSYHADDLRISDEENFVDLKKRAKELLISITKRKEERIIMVTHGIFLKMVISYMLYGERLTASEYNNLSYFNPINNASMAICSYTTHWFKKNEWKLIVWNDLD</sequence>
<gene>
    <name evidence="3" type="ORF">CO033_00750</name>
</gene>
<dbReference type="GO" id="GO:0005737">
    <property type="term" value="C:cytoplasm"/>
    <property type="evidence" value="ECO:0007669"/>
    <property type="project" value="TreeGrafter"/>
</dbReference>
<organism evidence="3 4">
    <name type="scientific">Candidatus Nomurabacteria bacterium CG_4_9_14_0_2_um_filter_32_10</name>
    <dbReference type="NCBI Taxonomy" id="1974729"/>
    <lineage>
        <taxon>Bacteria</taxon>
        <taxon>Candidatus Nomuraibacteriota</taxon>
    </lineage>
</organism>
<accession>A0A2J0N3Y2</accession>
<proteinExistence type="predicted"/>
<name>A0A2J0N3Y2_9BACT</name>
<dbReference type="Proteomes" id="UP000231300">
    <property type="component" value="Unassembled WGS sequence"/>
</dbReference>
<feature type="binding site" evidence="2">
    <location>
        <begin position="10"/>
        <end position="17"/>
    </location>
    <ligand>
        <name>substrate</name>
    </ligand>
</feature>
<dbReference type="EMBL" id="PFRK01000013">
    <property type="protein sequence ID" value="PJC49587.1"/>
    <property type="molecule type" value="Genomic_DNA"/>
</dbReference>
<evidence type="ECO:0000313" key="3">
    <source>
        <dbReference type="EMBL" id="PJC49587.1"/>
    </source>
</evidence>
<dbReference type="AlphaFoldDB" id="A0A2J0N3Y2"/>
<dbReference type="InterPro" id="IPR013078">
    <property type="entry name" value="His_Pase_superF_clade-1"/>
</dbReference>
<dbReference type="InterPro" id="IPR050275">
    <property type="entry name" value="PGM_Phosphatase"/>
</dbReference>
<dbReference type="InterPro" id="IPR029033">
    <property type="entry name" value="His_PPase_superfam"/>
</dbReference>
<dbReference type="Pfam" id="PF00300">
    <property type="entry name" value="His_Phos_1"/>
    <property type="match status" value="1"/>
</dbReference>